<keyword evidence="3" id="KW-0812">Transmembrane</keyword>
<evidence type="ECO:0000256" key="1">
    <source>
        <dbReference type="SAM" id="Coils"/>
    </source>
</evidence>
<feature type="compositionally biased region" description="Basic and acidic residues" evidence="2">
    <location>
        <begin position="591"/>
        <end position="610"/>
    </location>
</feature>
<feature type="region of interest" description="Disordered" evidence="2">
    <location>
        <begin position="643"/>
        <end position="739"/>
    </location>
</feature>
<proteinExistence type="predicted"/>
<evidence type="ECO:0000313" key="4">
    <source>
        <dbReference type="EMBL" id="AGC71146.1"/>
    </source>
</evidence>
<keyword evidence="3" id="KW-0472">Membrane</keyword>
<feature type="transmembrane region" description="Helical" evidence="3">
    <location>
        <begin position="162"/>
        <end position="182"/>
    </location>
</feature>
<feature type="compositionally biased region" description="Basic and acidic residues" evidence="2">
    <location>
        <begin position="479"/>
        <end position="516"/>
    </location>
</feature>
<sequence length="820" mass="92359">MDKQLQRDESPISSFSSVDLAQVERAVDLVRRRLRLQAAVQGLVFGLIAAATVMLLALSLYRFGVLSRSGLRTVTYCLPLGVVLTVLASALRRIDSLWVASLIDKSHTLSDRLSSALQLARGHTAQPKTDTARGLVELAIADAARASASVTSSQAAPWKRPLLLPVLCGLLVLNGLVALVRFDRLKAPTGKTQVSATEPSEATLRIDPELIGPEKEELLQKLAEAEQRGDHATAQLLRDMLGVLSQVERGELTRQQAFDRLSEIEQRILQGSDATLAELERRLHQAGNELSESKLTKELGKALSKDDVEKAKAELKELADKALAKAAATDKQQMAEAFERAARALQSRPDDKAKADPSDPSKQKDEWQSRGKSEELIQKLNELSAEQRKVKEQLEKNPQDKELQRKLDELAQQEKKLSEQLKEERAKEQQQKELREEERRLKKKLQENPQDEESERRLKKTQRQLEQLEQKLQENSGSGERRLQRLGDEKQPEYQNEARKLMSEMEREQQKFEDEIRKLKAQKQKLEEDISKLKEQLKKNPQDQQAKRELERKQQQLSDVERQLREKQEAQRQMEQLQRDLQQAAEQMRQSMEKMTPEQRQAMEELAKDISRYQDEVRKLQKQKQGQKQNIVTLDQIKQVLRRLGRSGQGQGQQGQGQKDMQDFKRRAGGQGDGDGQTLVLGGSGQDGQSTIVLMPGQGQSGQGQSGQGDKGNQNGQGGPGQGQSGDKPGTNHDPNFVGDVTQIESKRKLTRVYGKEGAGPTRSQTILGAAEKGFATQAYRKVYGDYTSVSEEVMSKQRVPPGYRFYVKRYFQMIKPRGN</sequence>
<protein>
    <submittedName>
        <fullName evidence="4">Putative liver stage antigen</fullName>
    </submittedName>
</protein>
<feature type="coiled-coil region" evidence="1">
    <location>
        <begin position="269"/>
        <end position="332"/>
    </location>
</feature>
<reference evidence="4" key="1">
    <citation type="submission" date="2012-09" db="EMBL/GenBank/DDBJ databases">
        <title>Metagenomic Characterization of a Microbial Community in Wastewater Detects High Levels of Antibiotic Resistance.</title>
        <authorList>
            <person name="Abrams M."/>
            <person name="Caldwell A."/>
            <person name="Vandaei E."/>
            <person name="Lee W."/>
            <person name="Perrott J."/>
            <person name="Khan S.Y."/>
            <person name="Ta J."/>
            <person name="Romero D."/>
            <person name="Nguyen V."/>
            <person name="Pourmand N."/>
            <person name="Ouverney C.C."/>
        </authorList>
    </citation>
    <scope>NUCLEOTIDE SEQUENCE</scope>
</reference>
<name>L7VV17_9BACT</name>
<feature type="region of interest" description="Disordered" evidence="2">
    <location>
        <begin position="531"/>
        <end position="610"/>
    </location>
</feature>
<organism evidence="4">
    <name type="scientific">uncultured bacterium A1Q1_fos_18</name>
    <dbReference type="NCBI Taxonomy" id="1256551"/>
    <lineage>
        <taxon>Bacteria</taxon>
        <taxon>environmental samples</taxon>
    </lineage>
</organism>
<evidence type="ECO:0000256" key="3">
    <source>
        <dbReference type="SAM" id="Phobius"/>
    </source>
</evidence>
<feature type="compositionally biased region" description="Basic and acidic residues" evidence="2">
    <location>
        <begin position="341"/>
        <end position="377"/>
    </location>
</feature>
<feature type="compositionally biased region" description="Gly residues" evidence="2">
    <location>
        <begin position="699"/>
        <end position="724"/>
    </location>
</feature>
<feature type="compositionally biased region" description="Polar residues" evidence="2">
    <location>
        <begin position="573"/>
        <end position="590"/>
    </location>
</feature>
<accession>L7VV17</accession>
<keyword evidence="1" id="KW-0175">Coiled coil</keyword>
<feature type="transmembrane region" description="Helical" evidence="3">
    <location>
        <begin position="73"/>
        <end position="91"/>
    </location>
</feature>
<keyword evidence="3" id="KW-1133">Transmembrane helix</keyword>
<dbReference type="EMBL" id="JX649863">
    <property type="protein sequence ID" value="AGC71146.1"/>
    <property type="molecule type" value="Genomic_DNA"/>
</dbReference>
<feature type="compositionally biased region" description="Basic and acidic residues" evidence="2">
    <location>
        <begin position="531"/>
        <end position="572"/>
    </location>
</feature>
<feature type="transmembrane region" description="Helical" evidence="3">
    <location>
        <begin position="38"/>
        <end position="61"/>
    </location>
</feature>
<feature type="region of interest" description="Disordered" evidence="2">
    <location>
        <begin position="341"/>
        <end position="516"/>
    </location>
</feature>
<feature type="compositionally biased region" description="Basic and acidic residues" evidence="2">
    <location>
        <begin position="385"/>
        <end position="446"/>
    </location>
</feature>
<dbReference type="AlphaFoldDB" id="L7VV17"/>
<evidence type="ECO:0000256" key="2">
    <source>
        <dbReference type="SAM" id="MobiDB-lite"/>
    </source>
</evidence>